<reference evidence="5" key="2">
    <citation type="submission" date="2022-06" db="UniProtKB">
        <authorList>
            <consortium name="EnsemblMetazoa"/>
        </authorList>
    </citation>
    <scope>IDENTIFICATION</scope>
    <source>
        <strain evidence="5">PS312</strain>
    </source>
</reference>
<feature type="domain" description="DUF7044" evidence="3">
    <location>
        <begin position="15"/>
        <end position="119"/>
    </location>
</feature>
<dbReference type="Pfam" id="PF23069">
    <property type="entry name" value="DUF7042"/>
    <property type="match status" value="1"/>
</dbReference>
<dbReference type="Pfam" id="PF23073">
    <property type="entry name" value="DUF7045"/>
    <property type="match status" value="1"/>
</dbReference>
<dbReference type="InterPro" id="IPR055473">
    <property type="entry name" value="DUF7045"/>
</dbReference>
<dbReference type="InterPro" id="IPR055470">
    <property type="entry name" value="DUF7042"/>
</dbReference>
<dbReference type="PANTHER" id="PTHR22255:SF4">
    <property type="entry name" value="CATION-INDEPENDENT MANNOSE-6-PHOSPHATE RECEPTOR"/>
    <property type="match status" value="1"/>
</dbReference>
<name>A0A2A6B5K1_PRIPA</name>
<feature type="domain" description="DUF7043" evidence="2">
    <location>
        <begin position="268"/>
        <end position="370"/>
    </location>
</feature>
<gene>
    <name evidence="5" type="primary">WBGene00273453</name>
</gene>
<dbReference type="AlphaFoldDB" id="A0A2A6B5K1"/>
<accession>A0A8R1YTI4</accession>
<dbReference type="EnsemblMetazoa" id="PPA35084.1">
    <property type="protein sequence ID" value="PPA35084.1"/>
    <property type="gene ID" value="WBGene00273453"/>
</dbReference>
<evidence type="ECO:0000259" key="4">
    <source>
        <dbReference type="Pfam" id="PF23073"/>
    </source>
</evidence>
<feature type="domain" description="DUF7045" evidence="4">
    <location>
        <begin position="381"/>
        <end position="482"/>
    </location>
</feature>
<feature type="domain" description="DUF7042" evidence="1">
    <location>
        <begin position="140"/>
        <end position="257"/>
    </location>
</feature>
<evidence type="ECO:0000313" key="6">
    <source>
        <dbReference type="Proteomes" id="UP000005239"/>
    </source>
</evidence>
<sequence>MIYALLLLLPLLASTCRLDGRLHGSWKKQRQAGIHPKSDVRPPVEYDDLVISATSISEHGECYEQAGDSYVFGLKRMARPECYRCFTLLLRTPNVIQAAHQIEDLCFSTIEEARRTCFDAGRITPSEGDFWFKAEARTITACPVEGKFDVGYTLKGSELKCDIGQGTTVETCERASQANFKFRNCSFPAFEMSLSCLGSWRALTDDDEYVVFENLESQEFRCGLLTRHKNSSVSIGFSIDSSCALLGTGAPPPEVYTFRPVIRSHLFAPCTFPEWLLGEYTTLSITADLLEYSQTLGDSVPIVSRCVSVNGERMMVYSETKCGDKLGFHCLWFRARSPSMVEFRTTLPQDSHNATVCEDDRLFTDYPWSTASVKGPQPAACGIQGVFSTPHELRQADCYNLTVDCSQNSRMQLVAYHCGSGVVFDSRSYDCLAAWREQGQLFTYAQQRGRTSKGNICFVSQRHSSRLSIAATGELCPRDYNFSDHSDRTIVMDEMDNCQPKTTTSVKPVSRTTSVRTRPVSFNRFPSTARSTTPTTTSTTVTTRVYTTTSTTTAARTTPLLGTHWKWTDPGEEEDRPQPHGLIDTLNSARITYSASIAALIMTVFLC</sequence>
<accession>A0A2A6B5K1</accession>
<evidence type="ECO:0000259" key="3">
    <source>
        <dbReference type="Pfam" id="PF23071"/>
    </source>
</evidence>
<proteinExistence type="predicted"/>
<organism evidence="5 6">
    <name type="scientific">Pristionchus pacificus</name>
    <name type="common">Parasitic nematode worm</name>
    <dbReference type="NCBI Taxonomy" id="54126"/>
    <lineage>
        <taxon>Eukaryota</taxon>
        <taxon>Metazoa</taxon>
        <taxon>Ecdysozoa</taxon>
        <taxon>Nematoda</taxon>
        <taxon>Chromadorea</taxon>
        <taxon>Rhabditida</taxon>
        <taxon>Rhabditina</taxon>
        <taxon>Diplogasteromorpha</taxon>
        <taxon>Diplogasteroidea</taxon>
        <taxon>Neodiplogasteridae</taxon>
        <taxon>Pristionchus</taxon>
    </lineage>
</organism>
<dbReference type="OrthoDB" id="6380161at2759"/>
<evidence type="ECO:0000259" key="2">
    <source>
        <dbReference type="Pfam" id="PF23070"/>
    </source>
</evidence>
<reference evidence="6" key="1">
    <citation type="journal article" date="2008" name="Nat. Genet.">
        <title>The Pristionchus pacificus genome provides a unique perspective on nematode lifestyle and parasitism.</title>
        <authorList>
            <person name="Dieterich C."/>
            <person name="Clifton S.W."/>
            <person name="Schuster L.N."/>
            <person name="Chinwalla A."/>
            <person name="Delehaunty K."/>
            <person name="Dinkelacker I."/>
            <person name="Fulton L."/>
            <person name="Fulton R."/>
            <person name="Godfrey J."/>
            <person name="Minx P."/>
            <person name="Mitreva M."/>
            <person name="Roeseler W."/>
            <person name="Tian H."/>
            <person name="Witte H."/>
            <person name="Yang S.P."/>
            <person name="Wilson R.K."/>
            <person name="Sommer R.J."/>
        </authorList>
    </citation>
    <scope>NUCLEOTIDE SEQUENCE [LARGE SCALE GENOMIC DNA]</scope>
    <source>
        <strain evidence="6">PS312</strain>
    </source>
</reference>
<evidence type="ECO:0000313" key="5">
    <source>
        <dbReference type="EnsemblMetazoa" id="PPA35084.1"/>
    </source>
</evidence>
<dbReference type="PANTHER" id="PTHR22255">
    <property type="entry name" value="LP06548P"/>
    <property type="match status" value="1"/>
</dbReference>
<evidence type="ECO:0000259" key="1">
    <source>
        <dbReference type="Pfam" id="PF23069"/>
    </source>
</evidence>
<dbReference type="Pfam" id="PF23070">
    <property type="entry name" value="DUF7043"/>
    <property type="match status" value="1"/>
</dbReference>
<protein>
    <submittedName>
        <fullName evidence="5">Uncharacterized protein</fullName>
    </submittedName>
</protein>
<dbReference type="InterPro" id="IPR055472">
    <property type="entry name" value="DUF7044"/>
</dbReference>
<dbReference type="Proteomes" id="UP000005239">
    <property type="component" value="Unassembled WGS sequence"/>
</dbReference>
<dbReference type="InterPro" id="IPR055471">
    <property type="entry name" value="DUF7043"/>
</dbReference>
<keyword evidence="6" id="KW-1185">Reference proteome</keyword>
<dbReference type="Pfam" id="PF23071">
    <property type="entry name" value="DUF7044"/>
    <property type="match status" value="1"/>
</dbReference>